<evidence type="ECO:0000313" key="2">
    <source>
        <dbReference type="Proteomes" id="UP000326837"/>
    </source>
</evidence>
<proteinExistence type="predicted"/>
<organism evidence="1 2">
    <name type="scientific">Lacipirellula parvula</name>
    <dbReference type="NCBI Taxonomy" id="2650471"/>
    <lineage>
        <taxon>Bacteria</taxon>
        <taxon>Pseudomonadati</taxon>
        <taxon>Planctomycetota</taxon>
        <taxon>Planctomycetia</taxon>
        <taxon>Pirellulales</taxon>
        <taxon>Lacipirellulaceae</taxon>
        <taxon>Lacipirellula</taxon>
    </lineage>
</organism>
<dbReference type="AlphaFoldDB" id="A0A5K7XBH7"/>
<accession>A0A5K7XBH7</accession>
<gene>
    <name evidence="1" type="ORF">PLANPX_1318</name>
</gene>
<dbReference type="KEGG" id="lpav:PLANPX_1318"/>
<name>A0A5K7XBH7_9BACT</name>
<evidence type="ECO:0000313" key="1">
    <source>
        <dbReference type="EMBL" id="BBO31706.1"/>
    </source>
</evidence>
<protein>
    <submittedName>
        <fullName evidence="1">Uncharacterized protein</fullName>
    </submittedName>
</protein>
<keyword evidence="2" id="KW-1185">Reference proteome</keyword>
<sequence length="66" mass="7460">MWEASPTPTGRSISRIFTPTADASFRAIQRLLTTLTGRSIEQLQSIARVRRNPSFSRICTFGSRLF</sequence>
<reference evidence="2" key="1">
    <citation type="submission" date="2019-10" db="EMBL/GenBank/DDBJ databases">
        <title>Lacipirellula parvula gen. nov., sp. nov., representing a lineage of planctomycetes widespread in freshwater anoxic habitats, and description of the family Lacipirellulaceae.</title>
        <authorList>
            <person name="Dedysh S.N."/>
            <person name="Kulichevskaya I.S."/>
            <person name="Beletsky A.V."/>
            <person name="Rakitin A.L."/>
            <person name="Mardanov A.V."/>
            <person name="Ivanova A.A."/>
            <person name="Saltykova V.X."/>
            <person name="Rijpstra W.I.C."/>
            <person name="Sinninghe Damste J.S."/>
            <person name="Ravin N.V."/>
        </authorList>
    </citation>
    <scope>NUCLEOTIDE SEQUENCE [LARGE SCALE GENOMIC DNA]</scope>
    <source>
        <strain evidence="2">PX69</strain>
    </source>
</reference>
<dbReference type="EMBL" id="AP021861">
    <property type="protein sequence ID" value="BBO31706.1"/>
    <property type="molecule type" value="Genomic_DNA"/>
</dbReference>
<dbReference type="Proteomes" id="UP000326837">
    <property type="component" value="Chromosome"/>
</dbReference>